<dbReference type="Proteomes" id="UP000308133">
    <property type="component" value="Unassembled WGS sequence"/>
</dbReference>
<accession>A0A4U7BG56</accession>
<name>A0A4U7BG56_9PEZI</name>
<reference evidence="2 3" key="1">
    <citation type="submission" date="2018-02" db="EMBL/GenBank/DDBJ databases">
        <title>Draft genome sequences of Elsinoe sp., causing black scab on jojoba.</title>
        <authorList>
            <person name="Stodart B."/>
            <person name="Jeffress S."/>
            <person name="Ash G."/>
            <person name="Arun Chinnappa K."/>
        </authorList>
    </citation>
    <scope>NUCLEOTIDE SEQUENCE [LARGE SCALE GENOMIC DNA]</scope>
    <source>
        <strain evidence="2 3">Hillstone_2</strain>
    </source>
</reference>
<gene>
    <name evidence="2" type="ORF">C1H76_0001</name>
</gene>
<evidence type="ECO:0000313" key="3">
    <source>
        <dbReference type="Proteomes" id="UP000308133"/>
    </source>
</evidence>
<proteinExistence type="predicted"/>
<sequence>MLRKEPFAANEPLHANFGPVACRRDCKEASSCAEGRPRGSQRDLKATATATAAGRMPAGLRGTVHRTPRACLAGAARAPVLPTGHPLTPGYAPGPHGRSGQRDGTDGEPSARWVPAALARTAGRGGVA</sequence>
<evidence type="ECO:0000313" key="2">
    <source>
        <dbReference type="EMBL" id="TKX27714.1"/>
    </source>
</evidence>
<comment type="caution">
    <text evidence="2">The sequence shown here is derived from an EMBL/GenBank/DDBJ whole genome shotgun (WGS) entry which is preliminary data.</text>
</comment>
<organism evidence="2 3">
    <name type="scientific">Elsinoe australis</name>
    <dbReference type="NCBI Taxonomy" id="40998"/>
    <lineage>
        <taxon>Eukaryota</taxon>
        <taxon>Fungi</taxon>
        <taxon>Dikarya</taxon>
        <taxon>Ascomycota</taxon>
        <taxon>Pezizomycotina</taxon>
        <taxon>Dothideomycetes</taxon>
        <taxon>Dothideomycetidae</taxon>
        <taxon>Myriangiales</taxon>
        <taxon>Elsinoaceae</taxon>
        <taxon>Elsinoe</taxon>
    </lineage>
</organism>
<feature type="region of interest" description="Disordered" evidence="1">
    <location>
        <begin position="76"/>
        <end position="128"/>
    </location>
</feature>
<dbReference type="AlphaFoldDB" id="A0A4U7BG56"/>
<protein>
    <submittedName>
        <fullName evidence="2">Uncharacterized protein</fullName>
    </submittedName>
</protein>
<evidence type="ECO:0000256" key="1">
    <source>
        <dbReference type="SAM" id="MobiDB-lite"/>
    </source>
</evidence>
<dbReference type="EMBL" id="PTQR01000001">
    <property type="protein sequence ID" value="TKX27714.1"/>
    <property type="molecule type" value="Genomic_DNA"/>
</dbReference>